<comment type="caution">
    <text evidence="4">The sequence shown here is derived from an EMBL/GenBank/DDBJ whole genome shotgun (WGS) entry which is preliminary data.</text>
</comment>
<keyword evidence="2" id="KW-0812">Transmembrane</keyword>
<feature type="transmembrane region" description="Helical" evidence="2">
    <location>
        <begin position="181"/>
        <end position="203"/>
    </location>
</feature>
<feature type="domain" description="DUF6534" evidence="3">
    <location>
        <begin position="192"/>
        <end position="278"/>
    </location>
</feature>
<dbReference type="PANTHER" id="PTHR40465:SF1">
    <property type="entry name" value="DUF6534 DOMAIN-CONTAINING PROTEIN"/>
    <property type="match status" value="1"/>
</dbReference>
<accession>A0A286UX74</accession>
<evidence type="ECO:0000256" key="2">
    <source>
        <dbReference type="SAM" id="Phobius"/>
    </source>
</evidence>
<dbReference type="Pfam" id="PF20152">
    <property type="entry name" value="DUF6534"/>
    <property type="match status" value="1"/>
</dbReference>
<evidence type="ECO:0000256" key="1">
    <source>
        <dbReference type="SAM" id="MobiDB-lite"/>
    </source>
</evidence>
<feature type="region of interest" description="Disordered" evidence="1">
    <location>
        <begin position="352"/>
        <end position="380"/>
    </location>
</feature>
<gene>
    <name evidence="4" type="ORF">PNOK_0126500</name>
</gene>
<dbReference type="PANTHER" id="PTHR40465">
    <property type="entry name" value="CHROMOSOME 1, WHOLE GENOME SHOTGUN SEQUENCE"/>
    <property type="match status" value="1"/>
</dbReference>
<feature type="transmembrane region" description="Helical" evidence="2">
    <location>
        <begin position="71"/>
        <end position="97"/>
    </location>
</feature>
<dbReference type="InParanoid" id="A0A286UX74"/>
<feature type="transmembrane region" description="Helical" evidence="2">
    <location>
        <begin position="109"/>
        <end position="133"/>
    </location>
</feature>
<evidence type="ECO:0000259" key="3">
    <source>
        <dbReference type="Pfam" id="PF20152"/>
    </source>
</evidence>
<feature type="region of interest" description="Disordered" evidence="1">
    <location>
        <begin position="290"/>
        <end position="327"/>
    </location>
</feature>
<name>A0A286UX74_9AGAM</name>
<evidence type="ECO:0000313" key="5">
    <source>
        <dbReference type="Proteomes" id="UP000217199"/>
    </source>
</evidence>
<dbReference type="OrthoDB" id="3206554at2759"/>
<feature type="transmembrane region" description="Helical" evidence="2">
    <location>
        <begin position="224"/>
        <end position="247"/>
    </location>
</feature>
<dbReference type="STRING" id="2282107.A0A286UX74"/>
<evidence type="ECO:0000313" key="4">
    <source>
        <dbReference type="EMBL" id="PAV24197.1"/>
    </source>
</evidence>
<proteinExistence type="predicted"/>
<keyword evidence="2" id="KW-0472">Membrane</keyword>
<keyword evidence="2" id="KW-1133">Transmembrane helix</keyword>
<dbReference type="AlphaFoldDB" id="A0A286UX74"/>
<feature type="transmembrane region" description="Helical" evidence="2">
    <location>
        <begin position="145"/>
        <end position="169"/>
    </location>
</feature>
<sequence length="380" mass="42631">MDYCSPLLGDICRGLHAFSQKKSDTMATRDVRLSFGAMFIGCVISVSFSGIAALQAYYYFRQYRKRDTSNLRAIVLGVWILDIVHTVFICQGVWHYLVLNWGNVNELDHLTWTVAGSIAVTGLITFVVQMFFANRVWRLSKHKSTVTIVITILAIIRLGSAITTTVQMIRLERFSLFIKEFRWLFTFGLALSSVIDLLITGALCYYLQGNRTGYSSIDDVLHRLLLYTINNGLLTTFASLLAMVFAAAMPHNFLFLSLHFIVAKSYINSLLATLNSRDALKNRDDSHPMAVHISVDGPDSNPRFLRHPLSDTRSPGSSKDLHCSDKLPMTSLSIDPTTTVDSVQVHVNVEQTIHRDDDDTSPPESIKGHYLSSKNDLESN</sequence>
<keyword evidence="5" id="KW-1185">Reference proteome</keyword>
<dbReference type="InterPro" id="IPR045339">
    <property type="entry name" value="DUF6534"/>
</dbReference>
<protein>
    <recommendedName>
        <fullName evidence="3">DUF6534 domain-containing protein</fullName>
    </recommendedName>
</protein>
<dbReference type="EMBL" id="NBII01000001">
    <property type="protein sequence ID" value="PAV24197.1"/>
    <property type="molecule type" value="Genomic_DNA"/>
</dbReference>
<reference evidence="4 5" key="1">
    <citation type="journal article" date="2017" name="Mol. Ecol.">
        <title>Comparative and population genomic landscape of Phellinus noxius: A hypervariable fungus causing root rot in trees.</title>
        <authorList>
            <person name="Chung C.L."/>
            <person name="Lee T.J."/>
            <person name="Akiba M."/>
            <person name="Lee H.H."/>
            <person name="Kuo T.H."/>
            <person name="Liu D."/>
            <person name="Ke H.M."/>
            <person name="Yokoi T."/>
            <person name="Roa M.B."/>
            <person name="Lu M.J."/>
            <person name="Chang Y.Y."/>
            <person name="Ann P.J."/>
            <person name="Tsai J.N."/>
            <person name="Chen C.Y."/>
            <person name="Tzean S.S."/>
            <person name="Ota Y."/>
            <person name="Hattori T."/>
            <person name="Sahashi N."/>
            <person name="Liou R.F."/>
            <person name="Kikuchi T."/>
            <person name="Tsai I.J."/>
        </authorList>
    </citation>
    <scope>NUCLEOTIDE SEQUENCE [LARGE SCALE GENOMIC DNA]</scope>
    <source>
        <strain evidence="4 5">FFPRI411160</strain>
    </source>
</reference>
<organism evidence="4 5">
    <name type="scientific">Pyrrhoderma noxium</name>
    <dbReference type="NCBI Taxonomy" id="2282107"/>
    <lineage>
        <taxon>Eukaryota</taxon>
        <taxon>Fungi</taxon>
        <taxon>Dikarya</taxon>
        <taxon>Basidiomycota</taxon>
        <taxon>Agaricomycotina</taxon>
        <taxon>Agaricomycetes</taxon>
        <taxon>Hymenochaetales</taxon>
        <taxon>Hymenochaetaceae</taxon>
        <taxon>Pyrrhoderma</taxon>
    </lineage>
</organism>
<feature type="transmembrane region" description="Helical" evidence="2">
    <location>
        <begin position="35"/>
        <end position="59"/>
    </location>
</feature>
<dbReference type="Proteomes" id="UP000217199">
    <property type="component" value="Unassembled WGS sequence"/>
</dbReference>